<dbReference type="InterPro" id="IPR002190">
    <property type="entry name" value="MHD_dom"/>
</dbReference>
<reference evidence="4 5" key="1">
    <citation type="journal article" date="2011" name="Nature">
        <title>A high-resolution map of human evolutionary constraint using 29 mammals.</title>
        <authorList>
            <person name="Lindblad-Toh K."/>
            <person name="Garber M."/>
            <person name="Zuk O."/>
            <person name="Lin M.F."/>
            <person name="Parker B.J."/>
            <person name="Washietl S."/>
            <person name="Kheradpour P."/>
            <person name="Ernst J."/>
            <person name="Jordan G."/>
            <person name="Mauceli E."/>
            <person name="Ward L.D."/>
            <person name="Lowe C.B."/>
            <person name="Holloway A.K."/>
            <person name="Clamp M."/>
            <person name="Gnerre S."/>
            <person name="Alfoldi J."/>
            <person name="Beal K."/>
            <person name="Chang J."/>
            <person name="Clawson H."/>
            <person name="Cuff J."/>
            <person name="Di Palma F."/>
            <person name="Fitzgerald S."/>
            <person name="Flicek P."/>
            <person name="Guttman M."/>
            <person name="Hubisz M.J."/>
            <person name="Jaffe D.B."/>
            <person name="Jungreis I."/>
            <person name="Kent W.J."/>
            <person name="Kostka D."/>
            <person name="Lara M."/>
            <person name="Martins A.L."/>
            <person name="Massingham T."/>
            <person name="Moltke I."/>
            <person name="Raney B.J."/>
            <person name="Rasmussen M.D."/>
            <person name="Robinson J."/>
            <person name="Stark A."/>
            <person name="Vilella A.J."/>
            <person name="Wen J."/>
            <person name="Xie X."/>
            <person name="Zody M.C."/>
            <person name="Baldwin J."/>
            <person name="Bloom T."/>
            <person name="Chin C.W."/>
            <person name="Heiman D."/>
            <person name="Nicol R."/>
            <person name="Nusbaum C."/>
            <person name="Young S."/>
            <person name="Wilkinson J."/>
            <person name="Worley K.C."/>
            <person name="Kovar C.L."/>
            <person name="Muzny D.M."/>
            <person name="Gibbs R.A."/>
            <person name="Cree A."/>
            <person name="Dihn H.H."/>
            <person name="Fowler G."/>
            <person name="Jhangiani S."/>
            <person name="Joshi V."/>
            <person name="Lee S."/>
            <person name="Lewis L.R."/>
            <person name="Nazareth L.V."/>
            <person name="Okwuonu G."/>
            <person name="Santibanez J."/>
            <person name="Warren W.C."/>
            <person name="Mardis E.R."/>
            <person name="Weinstock G.M."/>
            <person name="Wilson R.K."/>
            <person name="Delehaunty K."/>
            <person name="Dooling D."/>
            <person name="Fronik C."/>
            <person name="Fulton L."/>
            <person name="Fulton B."/>
            <person name="Graves T."/>
            <person name="Minx P."/>
            <person name="Sodergren E."/>
            <person name="Birney E."/>
            <person name="Margulies E.H."/>
            <person name="Herrero J."/>
            <person name="Green E.D."/>
            <person name="Haussler D."/>
            <person name="Siepel A."/>
            <person name="Goldman N."/>
            <person name="Pollard K.S."/>
            <person name="Pedersen J.S."/>
            <person name="Lander E.S."/>
            <person name="Kellis M."/>
        </authorList>
    </citation>
    <scope>NUCLEOTIDE SEQUENCE [LARGE SCALE GENOMIC DNA]</scope>
    <source>
        <strain evidence="5">Thorbecke</strain>
    </source>
</reference>
<feature type="domain" description="MAGE" evidence="3">
    <location>
        <begin position="110"/>
        <end position="310"/>
    </location>
</feature>
<dbReference type="SMR" id="G1TNB9"/>
<dbReference type="FunFam" id="1.10.10.1200:FF:000007">
    <property type="entry name" value="Melanoma-associated antigen C2"/>
    <property type="match status" value="1"/>
</dbReference>
<accession>G1TNB9</accession>
<dbReference type="GeneTree" id="ENSGT00940000154972"/>
<dbReference type="GeneID" id="100357686"/>
<dbReference type="FunFam" id="1.10.10.1210:FF:000001">
    <property type="entry name" value="melanoma-associated antigen D1"/>
    <property type="match status" value="1"/>
</dbReference>
<sequence length="335" mass="36420">MMPRGRKHRLCKFEGGLQAQGEDAHLPAYGEEEATTAGCSPSALIQGTHKEEPAAGVPSPPENPHGASSSTAKSSSAYSQSDESCTWQEEEGRSTWQYLEDTESKLRGALAEKMAELVRLLLLRYLSREPITVEGMLSCVTENYEDYFPGIFCKAFECIHLIFGIEMKQADPTGHLYVLVPALGLTCHDVLGGDQCIPKTGLLIAILGIVFIGGGRVHEGQIWEALSVMGLFVGVDHCIYGEPRQLVTKDWVQAGYLEYRRQASKSSSAHYEFLWGPRAHAETSTMRVLQYLAKCSRNDPRFHPAVKGKAVRDEEGGMPATGAGGASGSEGGRQG</sequence>
<name>G1TNB9_RABIT</name>
<feature type="region of interest" description="Disordered" evidence="2">
    <location>
        <begin position="307"/>
        <end position="335"/>
    </location>
</feature>
<proteinExistence type="predicted"/>
<dbReference type="Bgee" id="ENSOCUG00000024590">
    <property type="expression patterns" value="Expressed in testis and 1 other cell type or tissue"/>
</dbReference>
<dbReference type="Gene3D" id="1.10.10.1210">
    <property type="entry name" value="MAGE homology domain, winged helix WH2 motif"/>
    <property type="match status" value="1"/>
</dbReference>
<evidence type="ECO:0000259" key="3">
    <source>
        <dbReference type="PROSITE" id="PS50838"/>
    </source>
</evidence>
<dbReference type="Pfam" id="PF12440">
    <property type="entry name" value="MAGE_N"/>
    <property type="match status" value="1"/>
</dbReference>
<feature type="compositionally biased region" description="Basic residues" evidence="2">
    <location>
        <begin position="1"/>
        <end position="10"/>
    </location>
</feature>
<dbReference type="OrthoDB" id="9538249at2759"/>
<dbReference type="HOGENOM" id="CLU_039582_1_1_1"/>
<keyword evidence="1" id="KW-0825">Tumor antigen</keyword>
<evidence type="ECO:0000313" key="5">
    <source>
        <dbReference type="Proteomes" id="UP000001811"/>
    </source>
</evidence>
<dbReference type="Ensembl" id="ENSOCUT00000024219.2">
    <property type="protein sequence ID" value="ENSOCUP00000018490.2"/>
    <property type="gene ID" value="ENSOCUG00000024590.2"/>
</dbReference>
<dbReference type="Proteomes" id="UP000001811">
    <property type="component" value="Unplaced"/>
</dbReference>
<dbReference type="KEGG" id="ocu:100357686"/>
<dbReference type="PANTHER" id="PTHR11736:SF153">
    <property type="entry name" value="MELANOMA-ASSOCIATED ANTIGEN 10"/>
    <property type="match status" value="1"/>
</dbReference>
<protein>
    <recommendedName>
        <fullName evidence="3">MAGE domain-containing protein</fullName>
    </recommendedName>
</protein>
<dbReference type="GO" id="GO:0005634">
    <property type="term" value="C:nucleus"/>
    <property type="evidence" value="ECO:0007669"/>
    <property type="project" value="TreeGrafter"/>
</dbReference>
<dbReference type="PANTHER" id="PTHR11736">
    <property type="entry name" value="MELANOMA-ASSOCIATED ANTIGEN MAGE ANTIGEN"/>
    <property type="match status" value="1"/>
</dbReference>
<dbReference type="AlphaFoldDB" id="G1TNB9"/>
<gene>
    <name evidence="4" type="primary">LOC100357686</name>
</gene>
<dbReference type="eggNOG" id="KOG4562">
    <property type="taxonomic scope" value="Eukaryota"/>
</dbReference>
<reference evidence="4" key="2">
    <citation type="submission" date="2025-08" db="UniProtKB">
        <authorList>
            <consortium name="Ensembl"/>
        </authorList>
    </citation>
    <scope>IDENTIFICATION</scope>
    <source>
        <strain evidence="4">Thorbecke</strain>
    </source>
</reference>
<dbReference type="InterPro" id="IPR037445">
    <property type="entry name" value="MAGE"/>
</dbReference>
<dbReference type="GO" id="GO:0000122">
    <property type="term" value="P:negative regulation of transcription by RNA polymerase II"/>
    <property type="evidence" value="ECO:0007669"/>
    <property type="project" value="TreeGrafter"/>
</dbReference>
<dbReference type="STRING" id="9986.ENSOCUP00000018490"/>
<feature type="region of interest" description="Disordered" evidence="2">
    <location>
        <begin position="1"/>
        <end position="92"/>
    </location>
</feature>
<dbReference type="InParanoid" id="G1TNB9"/>
<feature type="compositionally biased region" description="Gly residues" evidence="2">
    <location>
        <begin position="322"/>
        <end position="335"/>
    </location>
</feature>
<organism evidence="4 5">
    <name type="scientific">Oryctolagus cuniculus</name>
    <name type="common">Rabbit</name>
    <dbReference type="NCBI Taxonomy" id="9986"/>
    <lineage>
        <taxon>Eukaryota</taxon>
        <taxon>Metazoa</taxon>
        <taxon>Chordata</taxon>
        <taxon>Craniata</taxon>
        <taxon>Vertebrata</taxon>
        <taxon>Euteleostomi</taxon>
        <taxon>Mammalia</taxon>
        <taxon>Eutheria</taxon>
        <taxon>Euarchontoglires</taxon>
        <taxon>Glires</taxon>
        <taxon>Lagomorpha</taxon>
        <taxon>Leporidae</taxon>
        <taxon>Oryctolagus</taxon>
    </lineage>
</organism>
<evidence type="ECO:0000313" key="4">
    <source>
        <dbReference type="Ensembl" id="ENSOCUP00000018490.2"/>
    </source>
</evidence>
<reference evidence="4" key="3">
    <citation type="submission" date="2025-09" db="UniProtKB">
        <authorList>
            <consortium name="Ensembl"/>
        </authorList>
    </citation>
    <scope>IDENTIFICATION</scope>
    <source>
        <strain evidence="4">Thorbecke</strain>
    </source>
</reference>
<dbReference type="SMART" id="SM01392">
    <property type="entry name" value="MAGE_N"/>
    <property type="match status" value="1"/>
</dbReference>
<dbReference type="PaxDb" id="9986-ENSOCUP00000018490"/>
<keyword evidence="5" id="KW-1185">Reference proteome</keyword>
<evidence type="ECO:0000256" key="1">
    <source>
        <dbReference type="ARBA" id="ARBA00084104"/>
    </source>
</evidence>
<dbReference type="Gene3D" id="1.10.10.1200">
    <property type="entry name" value="MAGE homology domain, winged helix WH1 motif"/>
    <property type="match status" value="1"/>
</dbReference>
<dbReference type="InterPro" id="IPR021072">
    <property type="entry name" value="MAGE_N"/>
</dbReference>
<evidence type="ECO:0000256" key="2">
    <source>
        <dbReference type="SAM" id="MobiDB-lite"/>
    </source>
</evidence>
<feature type="compositionally biased region" description="Low complexity" evidence="2">
    <location>
        <begin position="67"/>
        <end position="84"/>
    </location>
</feature>
<dbReference type="Pfam" id="PF01454">
    <property type="entry name" value="MAGE"/>
    <property type="match status" value="1"/>
</dbReference>
<dbReference type="InterPro" id="IPR041899">
    <property type="entry name" value="MAGE_WH2"/>
</dbReference>
<dbReference type="PROSITE" id="PS50838">
    <property type="entry name" value="MAGE"/>
    <property type="match status" value="1"/>
</dbReference>
<dbReference type="SMART" id="SM01373">
    <property type="entry name" value="MAGE"/>
    <property type="match status" value="1"/>
</dbReference>
<dbReference type="InterPro" id="IPR041898">
    <property type="entry name" value="MAGE_WH1"/>
</dbReference>